<evidence type="ECO:0000256" key="2">
    <source>
        <dbReference type="ARBA" id="ARBA00022679"/>
    </source>
</evidence>
<dbReference type="Gene3D" id="3.30.750.70">
    <property type="entry name" value="4-hydroxybutyrate coenzyme like domains"/>
    <property type="match status" value="1"/>
</dbReference>
<evidence type="ECO:0000313" key="6">
    <source>
        <dbReference type="Proteomes" id="UP001626550"/>
    </source>
</evidence>
<evidence type="ECO:0000256" key="1">
    <source>
        <dbReference type="ARBA" id="ARBA00009632"/>
    </source>
</evidence>
<evidence type="ECO:0000259" key="4">
    <source>
        <dbReference type="Pfam" id="PF13336"/>
    </source>
</evidence>
<dbReference type="SUPFAM" id="SSF100950">
    <property type="entry name" value="NagB/RpiA/CoA transferase-like"/>
    <property type="match status" value="2"/>
</dbReference>
<dbReference type="Proteomes" id="UP001626550">
    <property type="component" value="Unassembled WGS sequence"/>
</dbReference>
<dbReference type="InterPro" id="IPR037171">
    <property type="entry name" value="NagB/RpiA_transferase-like"/>
</dbReference>
<name>A0ABD2Q5A7_9PLAT</name>
<dbReference type="EMBL" id="JBJKFK010000909">
    <property type="protein sequence ID" value="KAL3314777.1"/>
    <property type="molecule type" value="Genomic_DNA"/>
</dbReference>
<keyword evidence="6" id="KW-1185">Reference proteome</keyword>
<evidence type="ECO:0008006" key="7">
    <source>
        <dbReference type="Google" id="ProtNLM"/>
    </source>
</evidence>
<evidence type="ECO:0000313" key="5">
    <source>
        <dbReference type="EMBL" id="KAL3314777.1"/>
    </source>
</evidence>
<dbReference type="PANTHER" id="PTHR21432">
    <property type="entry name" value="ACETYL-COA HYDROLASE-RELATED"/>
    <property type="match status" value="1"/>
</dbReference>
<organism evidence="5 6">
    <name type="scientific">Cichlidogyrus casuarinus</name>
    <dbReference type="NCBI Taxonomy" id="1844966"/>
    <lineage>
        <taxon>Eukaryota</taxon>
        <taxon>Metazoa</taxon>
        <taxon>Spiralia</taxon>
        <taxon>Lophotrochozoa</taxon>
        <taxon>Platyhelminthes</taxon>
        <taxon>Monogenea</taxon>
        <taxon>Monopisthocotylea</taxon>
        <taxon>Dactylogyridea</taxon>
        <taxon>Ancyrocephalidae</taxon>
        <taxon>Cichlidogyrus</taxon>
    </lineage>
</organism>
<gene>
    <name evidence="5" type="ORF">Ciccas_006601</name>
</gene>
<evidence type="ECO:0000259" key="3">
    <source>
        <dbReference type="Pfam" id="PF02550"/>
    </source>
</evidence>
<reference evidence="5 6" key="1">
    <citation type="submission" date="2024-11" db="EMBL/GenBank/DDBJ databases">
        <title>Adaptive evolution of stress response genes in parasites aligns with host niche diversity.</title>
        <authorList>
            <person name="Hahn C."/>
            <person name="Resl P."/>
        </authorList>
    </citation>
    <scope>NUCLEOTIDE SEQUENCE [LARGE SCALE GENOMIC DNA]</scope>
    <source>
        <strain evidence="5">EGGRZ-B1_66</strain>
        <tissue evidence="5">Body</tissue>
    </source>
</reference>
<dbReference type="Pfam" id="PF02550">
    <property type="entry name" value="AcetylCoA_hydro"/>
    <property type="match status" value="1"/>
</dbReference>
<comment type="caution">
    <text evidence="5">The sequence shown here is derived from an EMBL/GenBank/DDBJ whole genome shotgun (WGS) entry which is preliminary data.</text>
</comment>
<feature type="domain" description="Acetyl-CoA hydrolase/transferase N-terminal" evidence="3">
    <location>
        <begin position="20"/>
        <end position="194"/>
    </location>
</feature>
<protein>
    <recommendedName>
        <fullName evidence="7">Acetyl-CoA hydrolase</fullName>
    </recommendedName>
</protein>
<sequence length="454" mass="49697">MKKSYFVEGSIEPFSPIPNKEPKYASHMSDIFSNLKDGSNVFIQGGAATPSVLLIELKDYVLDRGLKNIHLYHIHTEGPYPFTDKECIGHFRTNSLFTGANVRHLCNLGLADYTPIFLSEIPNLFRRKYVQLDLALISVTPADKHGFCSIGPSVDITRSAIQNANVIAAQVNPNLPLTRGDASIHRSHLDYLVHASMPLHELKVQPATDAQAKIARLIAENLVKDGATLQMGIGSIPDAVLSELKNHRHLGVHTEMFSDGLVNLVEIGAVTNALKKFRPGKIVSSFVMGSQKTYNFLDNNPLVEMCDIAWVNSPIIISQNPRPTAINSCIEIDITGQVCSDSIGSKIYSGFGGQMDFIRGAAISTDGEGKPIIAMSSTTSKGESKIVPFLKQGAGVVTTRAHVHYVVTEYGIANLFGKNLRQRAFHLINISHPDHRESLEKSAFDILKCMPSPD</sequence>
<dbReference type="PANTHER" id="PTHR21432:SF20">
    <property type="entry name" value="ACETYL-COA HYDROLASE"/>
    <property type="match status" value="1"/>
</dbReference>
<dbReference type="Gene3D" id="3.40.1080.10">
    <property type="entry name" value="Glutaconate Coenzyme A-transferase"/>
    <property type="match status" value="1"/>
</dbReference>
<dbReference type="Pfam" id="PF13336">
    <property type="entry name" value="AcetylCoA_hyd_C"/>
    <property type="match status" value="1"/>
</dbReference>
<feature type="domain" description="Acetyl-CoA hydrolase/transferase C-terminal" evidence="4">
    <location>
        <begin position="289"/>
        <end position="443"/>
    </location>
</feature>
<dbReference type="AlphaFoldDB" id="A0ABD2Q5A7"/>
<accession>A0ABD2Q5A7</accession>
<dbReference type="InterPro" id="IPR046433">
    <property type="entry name" value="ActCoA_hydro"/>
</dbReference>
<dbReference type="GO" id="GO:0016740">
    <property type="term" value="F:transferase activity"/>
    <property type="evidence" value="ECO:0007669"/>
    <property type="project" value="UniProtKB-KW"/>
</dbReference>
<dbReference type="InterPro" id="IPR038460">
    <property type="entry name" value="AcetylCoA_hyd_C_sf"/>
</dbReference>
<comment type="similarity">
    <text evidence="1">Belongs to the acetyl-CoA hydrolase/transferase family.</text>
</comment>
<dbReference type="Gene3D" id="3.40.1080.20">
    <property type="entry name" value="Acetyl-CoA hydrolase/transferase C-terminal domain"/>
    <property type="match status" value="1"/>
</dbReference>
<dbReference type="InterPro" id="IPR003702">
    <property type="entry name" value="ActCoA_hydro_N"/>
</dbReference>
<keyword evidence="2" id="KW-0808">Transferase</keyword>
<proteinExistence type="inferred from homology"/>
<dbReference type="InterPro" id="IPR026888">
    <property type="entry name" value="AcetylCoA_hyd_C"/>
</dbReference>